<evidence type="ECO:0000256" key="1">
    <source>
        <dbReference type="SAM" id="MobiDB-lite"/>
    </source>
</evidence>
<protein>
    <submittedName>
        <fullName evidence="3">STM3941 family protein</fullName>
    </submittedName>
</protein>
<reference evidence="4" key="1">
    <citation type="journal article" date="2019" name="Int. J. Syst. Evol. Microbiol.">
        <title>The Global Catalogue of Microorganisms (GCM) 10K type strain sequencing project: providing services to taxonomists for standard genome sequencing and annotation.</title>
        <authorList>
            <consortium name="The Broad Institute Genomics Platform"/>
            <consortium name="The Broad Institute Genome Sequencing Center for Infectious Disease"/>
            <person name="Wu L."/>
            <person name="Ma J."/>
        </authorList>
    </citation>
    <scope>NUCLEOTIDE SEQUENCE [LARGE SCALE GENOMIC DNA]</scope>
    <source>
        <strain evidence="4">CCUG 61484</strain>
    </source>
</reference>
<evidence type="ECO:0000313" key="3">
    <source>
        <dbReference type="EMBL" id="MFD0793548.1"/>
    </source>
</evidence>
<keyword evidence="2" id="KW-0812">Transmembrane</keyword>
<keyword evidence="2" id="KW-1133">Transmembrane helix</keyword>
<accession>A0ABW3AR68</accession>
<evidence type="ECO:0000313" key="4">
    <source>
        <dbReference type="Proteomes" id="UP001597010"/>
    </source>
</evidence>
<feature type="region of interest" description="Disordered" evidence="1">
    <location>
        <begin position="181"/>
        <end position="205"/>
    </location>
</feature>
<feature type="transmembrane region" description="Helical" evidence="2">
    <location>
        <begin position="20"/>
        <end position="38"/>
    </location>
</feature>
<dbReference type="NCBIfam" id="NF041635">
    <property type="entry name" value="STM3941_fam"/>
    <property type="match status" value="1"/>
</dbReference>
<dbReference type="InterPro" id="IPR048136">
    <property type="entry name" value="STM3941-like"/>
</dbReference>
<dbReference type="Proteomes" id="UP001597010">
    <property type="component" value="Unassembled WGS sequence"/>
</dbReference>
<proteinExistence type="predicted"/>
<dbReference type="RefSeq" id="WP_377113498.1">
    <property type="nucleotide sequence ID" value="NZ_JBHTHZ010000004.1"/>
</dbReference>
<comment type="caution">
    <text evidence="3">The sequence shown here is derived from an EMBL/GenBank/DDBJ whole genome shotgun (WGS) entry which is preliminary data.</text>
</comment>
<dbReference type="EMBL" id="JBHTHZ010000004">
    <property type="protein sequence ID" value="MFD0793548.1"/>
    <property type="molecule type" value="Genomic_DNA"/>
</dbReference>
<organism evidence="3 4">
    <name type="scientific">Mucilaginibacter litoreus</name>
    <dbReference type="NCBI Taxonomy" id="1048221"/>
    <lineage>
        <taxon>Bacteria</taxon>
        <taxon>Pseudomonadati</taxon>
        <taxon>Bacteroidota</taxon>
        <taxon>Sphingobacteriia</taxon>
        <taxon>Sphingobacteriales</taxon>
        <taxon>Sphingobacteriaceae</taxon>
        <taxon>Mucilaginibacter</taxon>
    </lineage>
</organism>
<sequence length="205" mass="22177">MQKITSPLDIIEIPLRKTRLILALTGAALLVLLGIWLVNKPGTHQSASLLISIAEYADIIIFALIGLYILNKILEAGPGLMIDADGITDNSSVFAVGFVPWEDVTGINKKQLSSGEIIVVMVTDINGYIRRQPNALARRTASTNNRSCGSPVVIAAKALIYDFEELYSLLTDQWKQSQERQIRISSSSTDLRSPSGNGDAPVAGL</sequence>
<keyword evidence="2" id="KW-0472">Membrane</keyword>
<gene>
    <name evidence="3" type="ORF">ACFQZX_07950</name>
</gene>
<name>A0ABW3AR68_9SPHI</name>
<feature type="transmembrane region" description="Helical" evidence="2">
    <location>
        <begin position="50"/>
        <end position="70"/>
    </location>
</feature>
<evidence type="ECO:0000256" key="2">
    <source>
        <dbReference type="SAM" id="Phobius"/>
    </source>
</evidence>
<keyword evidence="4" id="KW-1185">Reference proteome</keyword>